<evidence type="ECO:0000313" key="3">
    <source>
        <dbReference type="Proteomes" id="UP000075321"/>
    </source>
</evidence>
<dbReference type="PATRIC" id="fig|1008153.3.peg.3422"/>
<proteinExistence type="predicted"/>
<evidence type="ECO:0000256" key="1">
    <source>
        <dbReference type="SAM" id="MobiDB-lite"/>
    </source>
</evidence>
<accession>A0A151A993</accession>
<name>A0A151A993_9EURY</name>
<dbReference type="EMBL" id="LTAZ01000013">
    <property type="protein sequence ID" value="KYH24278.1"/>
    <property type="molecule type" value="Genomic_DNA"/>
</dbReference>
<comment type="caution">
    <text evidence="2">The sequence shown here is derived from an EMBL/GenBank/DDBJ whole genome shotgun (WGS) entry which is preliminary data.</text>
</comment>
<reference evidence="2 3" key="1">
    <citation type="submission" date="2016-02" db="EMBL/GenBank/DDBJ databases">
        <title>Genome sequence of Halalkalicoccus paucihalophilus DSM 24557.</title>
        <authorList>
            <person name="Poehlein A."/>
            <person name="Daniel R."/>
        </authorList>
    </citation>
    <scope>NUCLEOTIDE SEQUENCE [LARGE SCALE GENOMIC DNA]</scope>
    <source>
        <strain evidence="2 3">DSM 24557</strain>
    </source>
</reference>
<dbReference type="AlphaFoldDB" id="A0A151A993"/>
<keyword evidence="3" id="KW-1185">Reference proteome</keyword>
<evidence type="ECO:0000313" key="2">
    <source>
        <dbReference type="EMBL" id="KYH24278.1"/>
    </source>
</evidence>
<dbReference type="Proteomes" id="UP000075321">
    <property type="component" value="Unassembled WGS sequence"/>
</dbReference>
<organism evidence="2 3">
    <name type="scientific">Halalkalicoccus paucihalophilus</name>
    <dbReference type="NCBI Taxonomy" id="1008153"/>
    <lineage>
        <taxon>Archaea</taxon>
        <taxon>Methanobacteriati</taxon>
        <taxon>Methanobacteriota</taxon>
        <taxon>Stenosarchaea group</taxon>
        <taxon>Halobacteria</taxon>
        <taxon>Halobacteriales</taxon>
        <taxon>Halococcaceae</taxon>
        <taxon>Halalkalicoccus</taxon>
    </lineage>
</organism>
<feature type="region of interest" description="Disordered" evidence="1">
    <location>
        <begin position="1"/>
        <end position="25"/>
    </location>
</feature>
<gene>
    <name evidence="2" type="ORF">HAPAU_32610</name>
</gene>
<sequence>MGSTSPPATTDGGIERESTRKPYPTSLGLTTSLVEGRVVYASIKWILTARNAGGCVAVVFGEFLEVVSLDRKSVDLVLGFGERNTPRSFATDDCENDADYYVLIDAVLSEYVCEQHLEQIVERAQA</sequence>
<protein>
    <submittedName>
        <fullName evidence="2">Uncharacterized protein</fullName>
    </submittedName>
</protein>